<dbReference type="SUPFAM" id="SSF48403">
    <property type="entry name" value="Ankyrin repeat"/>
    <property type="match status" value="1"/>
</dbReference>
<proteinExistence type="predicted"/>
<sequence>MSIILWFNRRLKLVIKSSVFIQIYQRSRSLILCSVATETKRLKMSLAIPGAVFQHYGPVPSSAYVVDDFKDPLEEAVYKNDLDLAKKLIEEGNKVTVGLKIGEMSCLEYCCMMGYANMLRFLMEQSDNYEMLKKYFSFEDVVERAYLISKHKKVFFAQDGLAEANRYEAALYTAVEYNQPECLDIMLEILGSREPAPQSFYTQVKSPDAKLDKFSALQLAEQRGHKKCQELLSRRRTTSNCT</sequence>
<reference evidence="1 3" key="2">
    <citation type="journal article" date="2013" name="Nature">
        <title>Insights into bilaterian evolution from three spiralian genomes.</title>
        <authorList>
            <person name="Simakov O."/>
            <person name="Marletaz F."/>
            <person name="Cho S.J."/>
            <person name="Edsinger-Gonzales E."/>
            <person name="Havlak P."/>
            <person name="Hellsten U."/>
            <person name="Kuo D.H."/>
            <person name="Larsson T."/>
            <person name="Lv J."/>
            <person name="Arendt D."/>
            <person name="Savage R."/>
            <person name="Osoegawa K."/>
            <person name="de Jong P."/>
            <person name="Grimwood J."/>
            <person name="Chapman J.A."/>
            <person name="Shapiro H."/>
            <person name="Aerts A."/>
            <person name="Otillar R.P."/>
            <person name="Terry A.Y."/>
            <person name="Boore J.L."/>
            <person name="Grigoriev I.V."/>
            <person name="Lindberg D.R."/>
            <person name="Seaver E.C."/>
            <person name="Weisblat D.A."/>
            <person name="Putnam N.H."/>
            <person name="Rokhsar D.S."/>
        </authorList>
    </citation>
    <scope>NUCLEOTIDE SEQUENCE</scope>
    <source>
        <strain evidence="1 3">I ESC-2004</strain>
    </source>
</reference>
<dbReference type="SMART" id="SM00248">
    <property type="entry name" value="ANK"/>
    <property type="match status" value="4"/>
</dbReference>
<dbReference type="EMBL" id="AMQN01006339">
    <property type="status" value="NOT_ANNOTATED_CDS"/>
    <property type="molecule type" value="Genomic_DNA"/>
</dbReference>
<dbReference type="EnsemblMetazoa" id="CapteT229368">
    <property type="protein sequence ID" value="CapteP229368"/>
    <property type="gene ID" value="CapteG229368"/>
</dbReference>
<dbReference type="Proteomes" id="UP000014760">
    <property type="component" value="Unassembled WGS sequence"/>
</dbReference>
<dbReference type="InterPro" id="IPR036770">
    <property type="entry name" value="Ankyrin_rpt-contain_sf"/>
</dbReference>
<reference evidence="2" key="3">
    <citation type="submission" date="2015-06" db="UniProtKB">
        <authorList>
            <consortium name="EnsemblMetazoa"/>
        </authorList>
    </citation>
    <scope>IDENTIFICATION</scope>
</reference>
<name>R7V1R3_CAPTE</name>
<dbReference type="OMA" id="RYIACLY"/>
<dbReference type="Gene3D" id="1.25.40.20">
    <property type="entry name" value="Ankyrin repeat-containing domain"/>
    <property type="match status" value="1"/>
</dbReference>
<protein>
    <submittedName>
        <fullName evidence="1 2">Uncharacterized protein</fullName>
    </submittedName>
</protein>
<evidence type="ECO:0000313" key="1">
    <source>
        <dbReference type="EMBL" id="ELU09601.1"/>
    </source>
</evidence>
<organism evidence="1">
    <name type="scientific">Capitella teleta</name>
    <name type="common">Polychaete worm</name>
    <dbReference type="NCBI Taxonomy" id="283909"/>
    <lineage>
        <taxon>Eukaryota</taxon>
        <taxon>Metazoa</taxon>
        <taxon>Spiralia</taxon>
        <taxon>Lophotrochozoa</taxon>
        <taxon>Annelida</taxon>
        <taxon>Polychaeta</taxon>
        <taxon>Sedentaria</taxon>
        <taxon>Scolecida</taxon>
        <taxon>Capitellidae</taxon>
        <taxon>Capitella</taxon>
    </lineage>
</organism>
<reference evidence="3" key="1">
    <citation type="submission" date="2012-12" db="EMBL/GenBank/DDBJ databases">
        <authorList>
            <person name="Hellsten U."/>
            <person name="Grimwood J."/>
            <person name="Chapman J.A."/>
            <person name="Shapiro H."/>
            <person name="Aerts A."/>
            <person name="Otillar R.P."/>
            <person name="Terry A.Y."/>
            <person name="Boore J.L."/>
            <person name="Simakov O."/>
            <person name="Marletaz F."/>
            <person name="Cho S.-J."/>
            <person name="Edsinger-Gonzales E."/>
            <person name="Havlak P."/>
            <person name="Kuo D.-H."/>
            <person name="Larsson T."/>
            <person name="Lv J."/>
            <person name="Arendt D."/>
            <person name="Savage R."/>
            <person name="Osoegawa K."/>
            <person name="de Jong P."/>
            <person name="Lindberg D.R."/>
            <person name="Seaver E.C."/>
            <person name="Weisblat D.A."/>
            <person name="Putnam N.H."/>
            <person name="Grigoriev I.V."/>
            <person name="Rokhsar D.S."/>
        </authorList>
    </citation>
    <scope>NUCLEOTIDE SEQUENCE</scope>
    <source>
        <strain evidence="3">I ESC-2004</strain>
    </source>
</reference>
<keyword evidence="3" id="KW-1185">Reference proteome</keyword>
<dbReference type="AlphaFoldDB" id="R7V1R3"/>
<dbReference type="InterPro" id="IPR002110">
    <property type="entry name" value="Ankyrin_rpt"/>
</dbReference>
<dbReference type="EMBL" id="KB298124">
    <property type="protein sequence ID" value="ELU09601.1"/>
    <property type="molecule type" value="Genomic_DNA"/>
</dbReference>
<evidence type="ECO:0000313" key="3">
    <source>
        <dbReference type="Proteomes" id="UP000014760"/>
    </source>
</evidence>
<evidence type="ECO:0000313" key="2">
    <source>
        <dbReference type="EnsemblMetazoa" id="CapteP229368"/>
    </source>
</evidence>
<gene>
    <name evidence="1" type="ORF">CAPTEDRAFT_229368</name>
</gene>
<accession>R7V1R3</accession>
<dbReference type="OrthoDB" id="6279258at2759"/>
<dbReference type="HOGENOM" id="CLU_1148125_0_0_1"/>
<dbReference type="EMBL" id="AMQN01006338">
    <property type="status" value="NOT_ANNOTATED_CDS"/>
    <property type="molecule type" value="Genomic_DNA"/>
</dbReference>